<evidence type="ECO:0000313" key="1">
    <source>
        <dbReference type="EMBL" id="VDD93131.1"/>
    </source>
</evidence>
<protein>
    <submittedName>
        <fullName evidence="3">HEPN domain-containing protein</fullName>
    </submittedName>
</protein>
<dbReference type="WBParaSite" id="EVEC_0000839801-mRNA-1">
    <property type="protein sequence ID" value="EVEC_0000839801-mRNA-1"/>
    <property type="gene ID" value="EVEC_0000839801"/>
</dbReference>
<gene>
    <name evidence="1" type="ORF">EVEC_LOCUS7882</name>
</gene>
<accession>A0A0N4VCU1</accession>
<organism evidence="3">
    <name type="scientific">Enterobius vermicularis</name>
    <name type="common">Human pinworm</name>
    <dbReference type="NCBI Taxonomy" id="51028"/>
    <lineage>
        <taxon>Eukaryota</taxon>
        <taxon>Metazoa</taxon>
        <taxon>Ecdysozoa</taxon>
        <taxon>Nematoda</taxon>
        <taxon>Chromadorea</taxon>
        <taxon>Rhabditida</taxon>
        <taxon>Spirurina</taxon>
        <taxon>Oxyuridomorpha</taxon>
        <taxon>Oxyuroidea</taxon>
        <taxon>Oxyuridae</taxon>
        <taxon>Enterobius</taxon>
    </lineage>
</organism>
<dbReference type="AlphaFoldDB" id="A0A0N4VCU1"/>
<dbReference type="EMBL" id="UXUI01009143">
    <property type="protein sequence ID" value="VDD93131.1"/>
    <property type="molecule type" value="Genomic_DNA"/>
</dbReference>
<evidence type="ECO:0000313" key="2">
    <source>
        <dbReference type="Proteomes" id="UP000274131"/>
    </source>
</evidence>
<evidence type="ECO:0000313" key="3">
    <source>
        <dbReference type="WBParaSite" id="EVEC_0000839801-mRNA-1"/>
    </source>
</evidence>
<reference evidence="3" key="1">
    <citation type="submission" date="2017-02" db="UniProtKB">
        <authorList>
            <consortium name="WormBaseParasite"/>
        </authorList>
    </citation>
    <scope>IDENTIFICATION</scope>
</reference>
<dbReference type="Proteomes" id="UP000274131">
    <property type="component" value="Unassembled WGS sequence"/>
</dbReference>
<name>A0A0N4VCU1_ENTVE</name>
<keyword evidence="2" id="KW-1185">Reference proteome</keyword>
<proteinExistence type="predicted"/>
<reference evidence="1 2" key="2">
    <citation type="submission" date="2018-10" db="EMBL/GenBank/DDBJ databases">
        <authorList>
            <consortium name="Pathogen Informatics"/>
        </authorList>
    </citation>
    <scope>NUCLEOTIDE SEQUENCE [LARGE SCALE GENOMIC DNA]</scope>
</reference>
<sequence length="71" mass="8414">MIILFLSNIAVLIKKIKIELMKKTKLGPRYYFDECTYDEVVMDRLAPEEMAHVEELVEKIDRLYTTIYDIG</sequence>